<dbReference type="InterPro" id="IPR001452">
    <property type="entry name" value="SH3_domain"/>
</dbReference>
<sequence length="157" mass="17877">MSRSGIALYPCTPDAADELEFDKNDIIINITPAKEAGWSIGTRLKTNQTGLFPNCYVKFDDNEDSTPPLPPRMHVPPPLPIRRPETPSSQTKTALNQSRESLMDNVETFWLPIDQAMRSRYSDCFVKFSRGEKMQGPEVKNVYEKSRLDSLELAKIW</sequence>
<dbReference type="SMART" id="SM00326">
    <property type="entry name" value="SH3"/>
    <property type="match status" value="1"/>
</dbReference>
<evidence type="ECO:0000256" key="3">
    <source>
        <dbReference type="SAM" id="MobiDB-lite"/>
    </source>
</evidence>
<accession>A0A4P9YQU0</accession>
<organism evidence="5 6">
    <name type="scientific">Rozella allomycis (strain CSF55)</name>
    <dbReference type="NCBI Taxonomy" id="988480"/>
    <lineage>
        <taxon>Eukaryota</taxon>
        <taxon>Fungi</taxon>
        <taxon>Fungi incertae sedis</taxon>
        <taxon>Cryptomycota</taxon>
        <taxon>Cryptomycota incertae sedis</taxon>
        <taxon>Rozella</taxon>
    </lineage>
</organism>
<dbReference type="Gene3D" id="2.30.30.40">
    <property type="entry name" value="SH3 Domains"/>
    <property type="match status" value="1"/>
</dbReference>
<dbReference type="EMBL" id="ML004955">
    <property type="protein sequence ID" value="RKP21441.1"/>
    <property type="molecule type" value="Genomic_DNA"/>
</dbReference>
<dbReference type="Proteomes" id="UP000281549">
    <property type="component" value="Unassembled WGS sequence"/>
</dbReference>
<dbReference type="Pfam" id="PF14604">
    <property type="entry name" value="SH3_9"/>
    <property type="match status" value="1"/>
</dbReference>
<evidence type="ECO:0000256" key="2">
    <source>
        <dbReference type="PROSITE-ProRule" id="PRU00192"/>
    </source>
</evidence>
<proteinExistence type="predicted"/>
<dbReference type="InterPro" id="IPR036028">
    <property type="entry name" value="SH3-like_dom_sf"/>
</dbReference>
<protein>
    <recommendedName>
        <fullName evidence="4">SH3 domain-containing protein</fullName>
    </recommendedName>
</protein>
<dbReference type="AlphaFoldDB" id="A0A4P9YQU0"/>
<gene>
    <name evidence="5" type="ORF">ROZALSC1DRAFT_20524</name>
</gene>
<evidence type="ECO:0000313" key="5">
    <source>
        <dbReference type="EMBL" id="RKP21441.1"/>
    </source>
</evidence>
<evidence type="ECO:0000256" key="1">
    <source>
        <dbReference type="ARBA" id="ARBA00022443"/>
    </source>
</evidence>
<evidence type="ECO:0000259" key="4">
    <source>
        <dbReference type="PROSITE" id="PS50002"/>
    </source>
</evidence>
<feature type="region of interest" description="Disordered" evidence="3">
    <location>
        <begin position="62"/>
        <end position="90"/>
    </location>
</feature>
<dbReference type="PROSITE" id="PS50002">
    <property type="entry name" value="SH3"/>
    <property type="match status" value="1"/>
</dbReference>
<name>A0A4P9YQU0_ROZAC</name>
<dbReference type="SUPFAM" id="SSF50044">
    <property type="entry name" value="SH3-domain"/>
    <property type="match status" value="1"/>
</dbReference>
<feature type="domain" description="SH3" evidence="4">
    <location>
        <begin position="1"/>
        <end position="62"/>
    </location>
</feature>
<reference evidence="6" key="1">
    <citation type="journal article" date="2018" name="Nat. Microbiol.">
        <title>Leveraging single-cell genomics to expand the fungal tree of life.</title>
        <authorList>
            <person name="Ahrendt S.R."/>
            <person name="Quandt C.A."/>
            <person name="Ciobanu D."/>
            <person name="Clum A."/>
            <person name="Salamov A."/>
            <person name="Andreopoulos B."/>
            <person name="Cheng J.F."/>
            <person name="Woyke T."/>
            <person name="Pelin A."/>
            <person name="Henrissat B."/>
            <person name="Reynolds N.K."/>
            <person name="Benny G.L."/>
            <person name="Smith M.E."/>
            <person name="James T.Y."/>
            <person name="Grigoriev I.V."/>
        </authorList>
    </citation>
    <scope>NUCLEOTIDE SEQUENCE [LARGE SCALE GENOMIC DNA]</scope>
    <source>
        <strain evidence="6">CSF55</strain>
    </source>
</reference>
<evidence type="ECO:0000313" key="6">
    <source>
        <dbReference type="Proteomes" id="UP000281549"/>
    </source>
</evidence>
<feature type="compositionally biased region" description="Pro residues" evidence="3">
    <location>
        <begin position="67"/>
        <end position="81"/>
    </location>
</feature>
<keyword evidence="1 2" id="KW-0728">SH3 domain</keyword>